<reference evidence="1 2" key="1">
    <citation type="submission" date="2019-10" db="EMBL/GenBank/DDBJ databases">
        <authorList>
            <person name="Karimi E."/>
        </authorList>
    </citation>
    <scope>NUCLEOTIDE SEQUENCE [LARGE SCALE GENOMIC DNA]</scope>
    <source>
        <strain evidence="1">Acinetobacter sp. 8BE</strain>
    </source>
</reference>
<sequence>MQLRDNLFNTPIRTINMLKSLEHLIQSHDIILFDAECVLCSAWADFMIKHDLHCQFKLVSVQSYLGQQLLAYCHLPTDHFETMVLLENGQYYTESTAFLRIVQRLDSPYTSLKYARVVPKLIRDFAYRRMALNRYRLFGKSEQCYVVTPDIQQHFLLDDALS</sequence>
<dbReference type="GO" id="GO:0015035">
    <property type="term" value="F:protein-disulfide reductase activity"/>
    <property type="evidence" value="ECO:0007669"/>
    <property type="project" value="InterPro"/>
</dbReference>
<dbReference type="EMBL" id="CABWKZ010000021">
    <property type="protein sequence ID" value="VXA56249.1"/>
    <property type="molecule type" value="Genomic_DNA"/>
</dbReference>
<organism evidence="1 2">
    <name type="scientific">Acinetobacter proteolyticus</name>
    <dbReference type="NCBI Taxonomy" id="1776741"/>
    <lineage>
        <taxon>Bacteria</taxon>
        <taxon>Pseudomonadati</taxon>
        <taxon>Pseudomonadota</taxon>
        <taxon>Gammaproteobacteria</taxon>
        <taxon>Moraxellales</taxon>
        <taxon>Moraxellaceae</taxon>
        <taxon>Acinetobacter</taxon>
    </lineage>
</organism>
<dbReference type="PANTHER" id="PTHR33639:SF2">
    <property type="entry name" value="DUF393 DOMAIN-CONTAINING PROTEIN"/>
    <property type="match status" value="1"/>
</dbReference>
<evidence type="ECO:0000313" key="2">
    <source>
        <dbReference type="Proteomes" id="UP000430404"/>
    </source>
</evidence>
<proteinExistence type="predicted"/>
<dbReference type="InterPro" id="IPR052927">
    <property type="entry name" value="DCC_oxidoreductase"/>
</dbReference>
<name>A0A653K709_9GAMM</name>
<dbReference type="InterPro" id="IPR007263">
    <property type="entry name" value="DCC1-like"/>
</dbReference>
<accession>A0A653K709</accession>
<evidence type="ECO:0000313" key="1">
    <source>
        <dbReference type="EMBL" id="VXA56249.1"/>
    </source>
</evidence>
<protein>
    <submittedName>
        <fullName evidence="1">Thiol-disulfide oxidoreductase</fullName>
    </submittedName>
</protein>
<dbReference type="AlphaFoldDB" id="A0A653K709"/>
<dbReference type="Pfam" id="PF04134">
    <property type="entry name" value="DCC1-like"/>
    <property type="match status" value="1"/>
</dbReference>
<dbReference type="Proteomes" id="UP000430404">
    <property type="component" value="Unassembled WGS sequence"/>
</dbReference>
<dbReference type="PANTHER" id="PTHR33639">
    <property type="entry name" value="THIOL-DISULFIDE OXIDOREDUCTASE DCC"/>
    <property type="match status" value="1"/>
</dbReference>
<gene>
    <name evidence="1" type="ORF">ACI8B_280173</name>
</gene>